<gene>
    <name evidence="2" type="ORF">P691DRAFT_766050</name>
</gene>
<evidence type="ECO:0000256" key="1">
    <source>
        <dbReference type="SAM" id="Phobius"/>
    </source>
</evidence>
<dbReference type="OrthoDB" id="3357408at2759"/>
<comment type="caution">
    <text evidence="2">The sequence shown here is derived from an EMBL/GenBank/DDBJ whole genome shotgun (WGS) entry which is preliminary data.</text>
</comment>
<protein>
    <submittedName>
        <fullName evidence="2">Uncharacterized protein</fullName>
    </submittedName>
</protein>
<accession>A0A9P5WYT8</accession>
<proteinExistence type="predicted"/>
<sequence>MSVGPGIALIPFWGSTVVLNAYCTGLLIWRIHQASKEGENMTMVKQFRHLLRILVESGILYLAISIAHFFVWFGQNNFAIQTIGGMNSIIMAISFNLILIRIAQSRAEGEETKHNGAGLSAMRFKSKPVMVSVEYQSSLDTEPTVYPSSSHYNV</sequence>
<feature type="transmembrane region" description="Helical" evidence="1">
    <location>
        <begin position="50"/>
        <end position="72"/>
    </location>
</feature>
<name>A0A9P5WYT8_9AGAR</name>
<feature type="transmembrane region" description="Helical" evidence="1">
    <location>
        <begin position="6"/>
        <end position="29"/>
    </location>
</feature>
<organism evidence="2 3">
    <name type="scientific">Macrolepiota fuliginosa MF-IS2</name>
    <dbReference type="NCBI Taxonomy" id="1400762"/>
    <lineage>
        <taxon>Eukaryota</taxon>
        <taxon>Fungi</taxon>
        <taxon>Dikarya</taxon>
        <taxon>Basidiomycota</taxon>
        <taxon>Agaricomycotina</taxon>
        <taxon>Agaricomycetes</taxon>
        <taxon>Agaricomycetidae</taxon>
        <taxon>Agaricales</taxon>
        <taxon>Agaricineae</taxon>
        <taxon>Agaricaceae</taxon>
        <taxon>Macrolepiota</taxon>
    </lineage>
</organism>
<keyword evidence="1" id="KW-1133">Transmembrane helix</keyword>
<dbReference type="AlphaFoldDB" id="A0A9P5WYT8"/>
<keyword evidence="3" id="KW-1185">Reference proteome</keyword>
<keyword evidence="1" id="KW-0812">Transmembrane</keyword>
<keyword evidence="1" id="KW-0472">Membrane</keyword>
<evidence type="ECO:0000313" key="2">
    <source>
        <dbReference type="EMBL" id="KAF9441633.1"/>
    </source>
</evidence>
<evidence type="ECO:0000313" key="3">
    <source>
        <dbReference type="Proteomes" id="UP000807342"/>
    </source>
</evidence>
<dbReference type="EMBL" id="MU151833">
    <property type="protein sequence ID" value="KAF9441633.1"/>
    <property type="molecule type" value="Genomic_DNA"/>
</dbReference>
<feature type="transmembrane region" description="Helical" evidence="1">
    <location>
        <begin position="78"/>
        <end position="99"/>
    </location>
</feature>
<reference evidence="2" key="1">
    <citation type="submission" date="2020-11" db="EMBL/GenBank/DDBJ databases">
        <authorList>
            <consortium name="DOE Joint Genome Institute"/>
            <person name="Ahrendt S."/>
            <person name="Riley R."/>
            <person name="Andreopoulos W."/>
            <person name="Labutti K."/>
            <person name="Pangilinan J."/>
            <person name="Ruiz-Duenas F.J."/>
            <person name="Barrasa J.M."/>
            <person name="Sanchez-Garcia M."/>
            <person name="Camarero S."/>
            <person name="Miyauchi S."/>
            <person name="Serrano A."/>
            <person name="Linde D."/>
            <person name="Babiker R."/>
            <person name="Drula E."/>
            <person name="Ayuso-Fernandez I."/>
            <person name="Pacheco R."/>
            <person name="Padilla G."/>
            <person name="Ferreira P."/>
            <person name="Barriuso J."/>
            <person name="Kellner H."/>
            <person name="Castanera R."/>
            <person name="Alfaro M."/>
            <person name="Ramirez L."/>
            <person name="Pisabarro A.G."/>
            <person name="Kuo A."/>
            <person name="Tritt A."/>
            <person name="Lipzen A."/>
            <person name="He G."/>
            <person name="Yan M."/>
            <person name="Ng V."/>
            <person name="Cullen D."/>
            <person name="Martin F."/>
            <person name="Rosso M.-N."/>
            <person name="Henrissat B."/>
            <person name="Hibbett D."/>
            <person name="Martinez A.T."/>
            <person name="Grigoriev I.V."/>
        </authorList>
    </citation>
    <scope>NUCLEOTIDE SEQUENCE</scope>
    <source>
        <strain evidence="2">MF-IS2</strain>
    </source>
</reference>
<dbReference type="Proteomes" id="UP000807342">
    <property type="component" value="Unassembled WGS sequence"/>
</dbReference>